<evidence type="ECO:0000256" key="1">
    <source>
        <dbReference type="SAM" id="Coils"/>
    </source>
</evidence>
<dbReference type="Gene3D" id="1.10.287.1060">
    <property type="entry name" value="ESAT-6-like"/>
    <property type="match status" value="1"/>
</dbReference>
<name>A0A9D1L2C4_9BACT</name>
<dbReference type="AlphaFoldDB" id="A0A9D1L2C4"/>
<dbReference type="Pfam" id="PF06013">
    <property type="entry name" value="WXG100"/>
    <property type="match status" value="1"/>
</dbReference>
<organism evidence="2 3">
    <name type="scientific">Candidatus Fimihabitans intestinipullorum</name>
    <dbReference type="NCBI Taxonomy" id="2840820"/>
    <lineage>
        <taxon>Bacteria</taxon>
        <taxon>Bacillati</taxon>
        <taxon>Mycoplasmatota</taxon>
        <taxon>Mycoplasmatota incertae sedis</taxon>
        <taxon>Candidatus Fimihabitans</taxon>
    </lineage>
</organism>
<reference evidence="2" key="1">
    <citation type="submission" date="2020-10" db="EMBL/GenBank/DDBJ databases">
        <authorList>
            <person name="Gilroy R."/>
        </authorList>
    </citation>
    <scope>NUCLEOTIDE SEQUENCE</scope>
    <source>
        <strain evidence="2">CHK197-8231</strain>
    </source>
</reference>
<dbReference type="InterPro" id="IPR036689">
    <property type="entry name" value="ESAT-6-like_sf"/>
</dbReference>
<evidence type="ECO:0000313" key="3">
    <source>
        <dbReference type="Proteomes" id="UP000824087"/>
    </source>
</evidence>
<dbReference type="EMBL" id="DVML01000012">
    <property type="protein sequence ID" value="HIU22389.1"/>
    <property type="molecule type" value="Genomic_DNA"/>
</dbReference>
<keyword evidence="1" id="KW-0175">Coiled coil</keyword>
<dbReference type="Proteomes" id="UP000824087">
    <property type="component" value="Unassembled WGS sequence"/>
</dbReference>
<comment type="caution">
    <text evidence="2">The sequence shown here is derived from an EMBL/GenBank/DDBJ whole genome shotgun (WGS) entry which is preliminary data.</text>
</comment>
<dbReference type="InterPro" id="IPR010310">
    <property type="entry name" value="T7SS_ESAT-6-like"/>
</dbReference>
<proteinExistence type="predicted"/>
<sequence>MGLFSTGAQNVGIDSMTIGVSQQGMEEYREALRMSLLEDTKSKLQDVGAIQTAIDAGWQGVARDRFFQDFDQQIEKIIQDLQKEYEDLDHRLEELEENYFAQDNDMVAGN</sequence>
<accession>A0A9D1L2C4</accession>
<dbReference type="SUPFAM" id="SSF140453">
    <property type="entry name" value="EsxAB dimer-like"/>
    <property type="match status" value="1"/>
</dbReference>
<evidence type="ECO:0000313" key="2">
    <source>
        <dbReference type="EMBL" id="HIU22389.1"/>
    </source>
</evidence>
<protein>
    <submittedName>
        <fullName evidence="2">WXG100 family type VII secretion target</fullName>
    </submittedName>
</protein>
<feature type="coiled-coil region" evidence="1">
    <location>
        <begin position="71"/>
        <end position="105"/>
    </location>
</feature>
<gene>
    <name evidence="2" type="ORF">IAD49_02275</name>
</gene>
<reference evidence="2" key="2">
    <citation type="journal article" date="2021" name="PeerJ">
        <title>Extensive microbial diversity within the chicken gut microbiome revealed by metagenomics and culture.</title>
        <authorList>
            <person name="Gilroy R."/>
            <person name="Ravi A."/>
            <person name="Getino M."/>
            <person name="Pursley I."/>
            <person name="Horton D.L."/>
            <person name="Alikhan N.F."/>
            <person name="Baker D."/>
            <person name="Gharbi K."/>
            <person name="Hall N."/>
            <person name="Watson M."/>
            <person name="Adriaenssens E.M."/>
            <person name="Foster-Nyarko E."/>
            <person name="Jarju S."/>
            <person name="Secka A."/>
            <person name="Antonio M."/>
            <person name="Oren A."/>
            <person name="Chaudhuri R.R."/>
            <person name="La Ragione R."/>
            <person name="Hildebrand F."/>
            <person name="Pallen M.J."/>
        </authorList>
    </citation>
    <scope>NUCLEOTIDE SEQUENCE</scope>
    <source>
        <strain evidence="2">CHK197-8231</strain>
    </source>
</reference>